<protein>
    <submittedName>
        <fullName evidence="3">Uncharacterized protein</fullName>
    </submittedName>
</protein>
<dbReference type="AlphaFoldDB" id="A0A915IRE5"/>
<evidence type="ECO:0000313" key="3">
    <source>
        <dbReference type="WBParaSite" id="nRc.2.0.1.t15969-RA"/>
    </source>
</evidence>
<reference evidence="3" key="1">
    <citation type="submission" date="2022-11" db="UniProtKB">
        <authorList>
            <consortium name="WormBaseParasite"/>
        </authorList>
    </citation>
    <scope>IDENTIFICATION</scope>
</reference>
<feature type="compositionally biased region" description="Polar residues" evidence="1">
    <location>
        <begin position="1"/>
        <end position="13"/>
    </location>
</feature>
<accession>A0A915IRE5</accession>
<keyword evidence="2" id="KW-1185">Reference proteome</keyword>
<sequence length="85" mass="9679">MAFNSDSSKNPLPSKSRKLKKVLASKSSTGNLSSSSQTSLKQSITLHQRQIVDFYDKKLITLQQEIIDFYNEKSITLQQQIIDFL</sequence>
<evidence type="ECO:0000313" key="2">
    <source>
        <dbReference type="Proteomes" id="UP000887565"/>
    </source>
</evidence>
<dbReference type="WBParaSite" id="nRc.2.0.1.t15969-RA">
    <property type="protein sequence ID" value="nRc.2.0.1.t15969-RA"/>
    <property type="gene ID" value="nRc.2.0.1.g15969"/>
</dbReference>
<organism evidence="2 3">
    <name type="scientific">Romanomermis culicivorax</name>
    <name type="common">Nematode worm</name>
    <dbReference type="NCBI Taxonomy" id="13658"/>
    <lineage>
        <taxon>Eukaryota</taxon>
        <taxon>Metazoa</taxon>
        <taxon>Ecdysozoa</taxon>
        <taxon>Nematoda</taxon>
        <taxon>Enoplea</taxon>
        <taxon>Dorylaimia</taxon>
        <taxon>Mermithida</taxon>
        <taxon>Mermithoidea</taxon>
        <taxon>Mermithidae</taxon>
        <taxon>Romanomermis</taxon>
    </lineage>
</organism>
<evidence type="ECO:0000256" key="1">
    <source>
        <dbReference type="SAM" id="MobiDB-lite"/>
    </source>
</evidence>
<name>A0A915IRE5_ROMCU</name>
<feature type="compositionally biased region" description="Low complexity" evidence="1">
    <location>
        <begin position="25"/>
        <end position="42"/>
    </location>
</feature>
<dbReference type="Proteomes" id="UP000887565">
    <property type="component" value="Unplaced"/>
</dbReference>
<proteinExistence type="predicted"/>
<feature type="region of interest" description="Disordered" evidence="1">
    <location>
        <begin position="1"/>
        <end position="42"/>
    </location>
</feature>